<feature type="domain" description="ABC transporter" evidence="6">
    <location>
        <begin position="242"/>
        <end position="496"/>
    </location>
</feature>
<dbReference type="SMART" id="SM00382">
    <property type="entry name" value="AAA"/>
    <property type="match status" value="2"/>
</dbReference>
<evidence type="ECO:0000259" key="6">
    <source>
        <dbReference type="PROSITE" id="PS50893"/>
    </source>
</evidence>
<dbReference type="CDD" id="cd03215">
    <property type="entry name" value="ABC_Carb_Monos_II"/>
    <property type="match status" value="1"/>
</dbReference>
<sequence length="502" mass="54780">MSTPEAVAALAGVSHRFGPVQVLFDLDFDLRPGEVHALIGENGAGKSTAMKILCGYLTPSEGTVMLDGQSVRLSSVEQAEAHGLAMIHQEFNLADQLTVVQNIFLGRERCRGPFLDHRAMRAETRALLDQLQCRVDVDATTRDISVSDKQMVEIAEALSKNARVLVMDEPTAALTRREIDILFEQIERLRAQGTAILYTSHKLDEVERIADRVTVLRDGRMVLSAAAGELDSDRMANAMVGREMSDLFPARSGHAGSEQALEAENVSVPGLVENASFTLRRGEILGFAGLIGARRTELMESVVGLRPRSGSVRLQGRLLRPGSVDAARRTGLVYLTEDRKSRGLLMNKSLRENLTLLALDRFSNGLIDRRAEDAALDQAAVDYDIRIPDRDMPAGNLSGGNQQKLLLAKTMLADPQVVIIDEPTRGIDIGAKRQIYEFIHKLTAEGRSVIVISSEMTEVIGLSDRVVVMQTGRIAGELSGSDITEQSILRLAMGLSTEEVTS</sequence>
<accession>A0ABV8UP21</accession>
<keyword evidence="8" id="KW-1185">Reference proteome</keyword>
<dbReference type="PANTHER" id="PTHR43790:SF9">
    <property type="entry name" value="GALACTOFURANOSE TRANSPORTER ATP-BINDING PROTEIN YTFR"/>
    <property type="match status" value="1"/>
</dbReference>
<keyword evidence="2" id="KW-0762">Sugar transport</keyword>
<dbReference type="CDD" id="cd03216">
    <property type="entry name" value="ABC_Carb_Monos_I"/>
    <property type="match status" value="1"/>
</dbReference>
<evidence type="ECO:0000256" key="3">
    <source>
        <dbReference type="ARBA" id="ARBA00022737"/>
    </source>
</evidence>
<evidence type="ECO:0000256" key="1">
    <source>
        <dbReference type="ARBA" id="ARBA00022448"/>
    </source>
</evidence>
<name>A0ABV8UP21_9PROT</name>
<dbReference type="Proteomes" id="UP001595799">
    <property type="component" value="Unassembled WGS sequence"/>
</dbReference>
<gene>
    <name evidence="7" type="ORF">ACFOW6_14105</name>
</gene>
<evidence type="ECO:0000256" key="5">
    <source>
        <dbReference type="ARBA" id="ARBA00022840"/>
    </source>
</evidence>
<keyword evidence="4" id="KW-0547">Nucleotide-binding</keyword>
<proteinExistence type="predicted"/>
<dbReference type="InterPro" id="IPR050107">
    <property type="entry name" value="ABC_carbohydrate_import_ATPase"/>
</dbReference>
<evidence type="ECO:0000313" key="7">
    <source>
        <dbReference type="EMBL" id="MFC4352680.1"/>
    </source>
</evidence>
<organism evidence="7 8">
    <name type="scientific">Fodinicurvata halophila</name>
    <dbReference type="NCBI Taxonomy" id="1419723"/>
    <lineage>
        <taxon>Bacteria</taxon>
        <taxon>Pseudomonadati</taxon>
        <taxon>Pseudomonadota</taxon>
        <taxon>Alphaproteobacteria</taxon>
        <taxon>Rhodospirillales</taxon>
        <taxon>Rhodovibrionaceae</taxon>
        <taxon>Fodinicurvata</taxon>
    </lineage>
</organism>
<dbReference type="Gene3D" id="3.40.50.300">
    <property type="entry name" value="P-loop containing nucleotide triphosphate hydrolases"/>
    <property type="match status" value="2"/>
</dbReference>
<dbReference type="RefSeq" id="WP_382423040.1">
    <property type="nucleotide sequence ID" value="NZ_JBHSCW010000008.1"/>
</dbReference>
<dbReference type="PANTHER" id="PTHR43790">
    <property type="entry name" value="CARBOHYDRATE TRANSPORT ATP-BINDING PROTEIN MG119-RELATED"/>
    <property type="match status" value="1"/>
</dbReference>
<dbReference type="InterPro" id="IPR003593">
    <property type="entry name" value="AAA+_ATPase"/>
</dbReference>
<dbReference type="InterPro" id="IPR027417">
    <property type="entry name" value="P-loop_NTPase"/>
</dbReference>
<dbReference type="GO" id="GO:0005524">
    <property type="term" value="F:ATP binding"/>
    <property type="evidence" value="ECO:0007669"/>
    <property type="project" value="UniProtKB-KW"/>
</dbReference>
<dbReference type="InterPro" id="IPR017871">
    <property type="entry name" value="ABC_transporter-like_CS"/>
</dbReference>
<dbReference type="Pfam" id="PF00005">
    <property type="entry name" value="ABC_tran"/>
    <property type="match status" value="2"/>
</dbReference>
<dbReference type="InterPro" id="IPR003439">
    <property type="entry name" value="ABC_transporter-like_ATP-bd"/>
</dbReference>
<keyword evidence="3" id="KW-0677">Repeat</keyword>
<evidence type="ECO:0000256" key="2">
    <source>
        <dbReference type="ARBA" id="ARBA00022597"/>
    </source>
</evidence>
<evidence type="ECO:0000256" key="4">
    <source>
        <dbReference type="ARBA" id="ARBA00022741"/>
    </source>
</evidence>
<reference evidence="8" key="1">
    <citation type="journal article" date="2019" name="Int. J. Syst. Evol. Microbiol.">
        <title>The Global Catalogue of Microorganisms (GCM) 10K type strain sequencing project: providing services to taxonomists for standard genome sequencing and annotation.</title>
        <authorList>
            <consortium name="The Broad Institute Genomics Platform"/>
            <consortium name="The Broad Institute Genome Sequencing Center for Infectious Disease"/>
            <person name="Wu L."/>
            <person name="Ma J."/>
        </authorList>
    </citation>
    <scope>NUCLEOTIDE SEQUENCE [LARGE SCALE GENOMIC DNA]</scope>
    <source>
        <strain evidence="8">CECT 8472</strain>
    </source>
</reference>
<dbReference type="SUPFAM" id="SSF52540">
    <property type="entry name" value="P-loop containing nucleoside triphosphate hydrolases"/>
    <property type="match status" value="2"/>
</dbReference>
<keyword evidence="5 7" id="KW-0067">ATP-binding</keyword>
<dbReference type="PROSITE" id="PS50893">
    <property type="entry name" value="ABC_TRANSPORTER_2"/>
    <property type="match status" value="2"/>
</dbReference>
<keyword evidence="1" id="KW-0813">Transport</keyword>
<evidence type="ECO:0000313" key="8">
    <source>
        <dbReference type="Proteomes" id="UP001595799"/>
    </source>
</evidence>
<dbReference type="EMBL" id="JBHSCW010000008">
    <property type="protein sequence ID" value="MFC4352680.1"/>
    <property type="molecule type" value="Genomic_DNA"/>
</dbReference>
<comment type="caution">
    <text evidence="7">The sequence shown here is derived from an EMBL/GenBank/DDBJ whole genome shotgun (WGS) entry which is preliminary data.</text>
</comment>
<protein>
    <submittedName>
        <fullName evidence="7">Sugar ABC transporter ATP-binding protein</fullName>
    </submittedName>
</protein>
<dbReference type="PROSITE" id="PS00211">
    <property type="entry name" value="ABC_TRANSPORTER_1"/>
    <property type="match status" value="1"/>
</dbReference>
<feature type="domain" description="ABC transporter" evidence="6">
    <location>
        <begin position="8"/>
        <end position="243"/>
    </location>
</feature>